<reference evidence="3" key="2">
    <citation type="submission" date="2022-03" db="EMBL/GenBank/DDBJ databases">
        <title>Draft title - Genomic analysis of global carrot germplasm unveils the trajectory of domestication and the origin of high carotenoid orange carrot.</title>
        <authorList>
            <person name="Iorizzo M."/>
            <person name="Ellison S."/>
            <person name="Senalik D."/>
            <person name="Macko-Podgorni A."/>
            <person name="Grzebelus D."/>
            <person name="Bostan H."/>
            <person name="Rolling W."/>
            <person name="Curaba J."/>
            <person name="Simon P."/>
        </authorList>
    </citation>
    <scope>NUCLEOTIDE SEQUENCE</scope>
    <source>
        <tissue evidence="3">Leaf</tissue>
    </source>
</reference>
<dbReference type="InterPro" id="IPR004329">
    <property type="entry name" value="CcmE"/>
</dbReference>
<evidence type="ECO:0000313" key="2">
    <source>
        <dbReference type="EMBL" id="KZN10889.1"/>
    </source>
</evidence>
<protein>
    <submittedName>
        <fullName evidence="2">Uncharacterized protein</fullName>
    </submittedName>
</protein>
<dbReference type="GO" id="GO:0017004">
    <property type="term" value="P:cytochrome complex assembly"/>
    <property type="evidence" value="ECO:0007669"/>
    <property type="project" value="InterPro"/>
</dbReference>
<evidence type="ECO:0000313" key="3">
    <source>
        <dbReference type="EMBL" id="WOG84569.1"/>
    </source>
</evidence>
<dbReference type="Proteomes" id="UP000077755">
    <property type="component" value="Chromosome 1"/>
</dbReference>
<reference evidence="2" key="1">
    <citation type="journal article" date="2016" name="Nat. Genet.">
        <title>A high-quality carrot genome assembly provides new insights into carotenoid accumulation and asterid genome evolution.</title>
        <authorList>
            <person name="Iorizzo M."/>
            <person name="Ellison S."/>
            <person name="Senalik D."/>
            <person name="Zeng P."/>
            <person name="Satapoomin P."/>
            <person name="Huang J."/>
            <person name="Bowman M."/>
            <person name="Iovene M."/>
            <person name="Sanseverino W."/>
            <person name="Cavagnaro P."/>
            <person name="Yildiz M."/>
            <person name="Macko-Podgorni A."/>
            <person name="Moranska E."/>
            <person name="Grzebelus E."/>
            <person name="Grzebelus D."/>
            <person name="Ashrafi H."/>
            <person name="Zheng Z."/>
            <person name="Cheng S."/>
            <person name="Spooner D."/>
            <person name="Van Deynze A."/>
            <person name="Simon P."/>
        </authorList>
    </citation>
    <scope>NUCLEOTIDE SEQUENCE [LARGE SCALE GENOMIC DNA]</scope>
    <source>
        <tissue evidence="2">Leaf</tissue>
    </source>
</reference>
<dbReference type="GO" id="GO:0017003">
    <property type="term" value="P:protein-heme linkage"/>
    <property type="evidence" value="ECO:0007669"/>
    <property type="project" value="InterPro"/>
</dbReference>
<feature type="transmembrane region" description="Helical" evidence="1">
    <location>
        <begin position="96"/>
        <end position="115"/>
    </location>
</feature>
<accession>A0A166I9G1</accession>
<name>A0A166I9G1_DAUCS</name>
<gene>
    <name evidence="2" type="ORF">DCAR_003545</name>
    <name evidence="3" type="ORF">DCAR_0103753</name>
</gene>
<evidence type="ECO:0000256" key="1">
    <source>
        <dbReference type="SAM" id="Phobius"/>
    </source>
</evidence>
<keyword evidence="4" id="KW-1185">Reference proteome</keyword>
<dbReference type="Gramene" id="KZN10889">
    <property type="protein sequence ID" value="KZN10889"/>
    <property type="gene ID" value="DCAR_003545"/>
</dbReference>
<dbReference type="AlphaFoldDB" id="A0A166I9G1"/>
<keyword evidence="1" id="KW-1133">Transmembrane helix</keyword>
<evidence type="ECO:0000313" key="4">
    <source>
        <dbReference type="Proteomes" id="UP000077755"/>
    </source>
</evidence>
<proteinExistence type="predicted"/>
<dbReference type="EMBL" id="LNRQ01000001">
    <property type="protein sequence ID" value="KZN10889.1"/>
    <property type="molecule type" value="Genomic_DNA"/>
</dbReference>
<sequence>MLRAAVSHRITTPTLPHPDNNLHHILTSTSTLFSAPPDHFNPRISNPHFFSTSRRVESRATKPDLLRLLSKPWVSRGTKSKLRRLYKKLVNGMRRVIIHICVTGVSIIMLGQFLAKYCESLDHEMGTKFSGSLPDYLRKGHTVVIDGFIKPVSTCGELSKGFEYYYAVTEVLSEPHEIVAAMAGNKHIINVKQNVATEGEELNIGCITAEDKVSDDVANPSTTPGELVLEGRVKQSVVFSWMAKVEIERKLWEVLYDFEGLGDALREGHSVFVKRSVKPVKHQEMEEEDKSEDVSLIHALDTHSRILDIGLPVVKKRRKLVVKLSRNISHVYYSNFGICLGSWSRTTGCQGQVI</sequence>
<keyword evidence="1" id="KW-0812">Transmembrane</keyword>
<dbReference type="EMBL" id="CP093343">
    <property type="protein sequence ID" value="WOG84569.1"/>
    <property type="molecule type" value="Genomic_DNA"/>
</dbReference>
<dbReference type="PANTHER" id="PTHR34128:SF2">
    <property type="entry name" value="CYTOCHROME C-TYPE BIOGENESIS PROTEIN CCME HOMOLOG, MITOCHONDRIAL"/>
    <property type="match status" value="1"/>
</dbReference>
<organism evidence="2">
    <name type="scientific">Daucus carota subsp. sativus</name>
    <name type="common">Carrot</name>
    <dbReference type="NCBI Taxonomy" id="79200"/>
    <lineage>
        <taxon>Eukaryota</taxon>
        <taxon>Viridiplantae</taxon>
        <taxon>Streptophyta</taxon>
        <taxon>Embryophyta</taxon>
        <taxon>Tracheophyta</taxon>
        <taxon>Spermatophyta</taxon>
        <taxon>Magnoliopsida</taxon>
        <taxon>eudicotyledons</taxon>
        <taxon>Gunneridae</taxon>
        <taxon>Pentapetalae</taxon>
        <taxon>asterids</taxon>
        <taxon>campanulids</taxon>
        <taxon>Apiales</taxon>
        <taxon>Apiaceae</taxon>
        <taxon>Apioideae</taxon>
        <taxon>Scandiceae</taxon>
        <taxon>Daucinae</taxon>
        <taxon>Daucus</taxon>
        <taxon>Daucus sect. Daucus</taxon>
    </lineage>
</organism>
<dbReference type="GO" id="GO:0020037">
    <property type="term" value="F:heme binding"/>
    <property type="evidence" value="ECO:0007669"/>
    <property type="project" value="InterPro"/>
</dbReference>
<dbReference type="PANTHER" id="PTHR34128">
    <property type="entry name" value="CYTOCHROME C-TYPE BIOGENESIS PROTEIN CCME HOMOLOG, MITOCHONDRIAL"/>
    <property type="match status" value="1"/>
</dbReference>
<keyword evidence="1" id="KW-0472">Membrane</keyword>